<proteinExistence type="predicted"/>
<dbReference type="GO" id="GO:0006259">
    <property type="term" value="P:DNA metabolic process"/>
    <property type="evidence" value="ECO:0007669"/>
    <property type="project" value="UniProtKB-ARBA"/>
</dbReference>
<organism evidence="2 3">
    <name type="scientific">Porphyromonas macacae</name>
    <dbReference type="NCBI Taxonomy" id="28115"/>
    <lineage>
        <taxon>Bacteria</taxon>
        <taxon>Pseudomonadati</taxon>
        <taxon>Bacteroidota</taxon>
        <taxon>Bacteroidia</taxon>
        <taxon>Bacteroidales</taxon>
        <taxon>Porphyromonadaceae</taxon>
        <taxon>Porphyromonas</taxon>
    </lineage>
</organism>
<dbReference type="GO" id="GO:0003676">
    <property type="term" value="F:nucleic acid binding"/>
    <property type="evidence" value="ECO:0007669"/>
    <property type="project" value="InterPro"/>
</dbReference>
<name>A0A379DGE1_9PORP</name>
<dbReference type="GO" id="GO:0004527">
    <property type="term" value="F:exonuclease activity"/>
    <property type="evidence" value="ECO:0007669"/>
    <property type="project" value="UniProtKB-ARBA"/>
</dbReference>
<protein>
    <recommendedName>
        <fullName evidence="1">Exonuclease domain-containing protein</fullName>
    </recommendedName>
</protein>
<dbReference type="EMBL" id="UGTI01000001">
    <property type="protein sequence ID" value="SUB77429.1"/>
    <property type="molecule type" value="Genomic_DNA"/>
</dbReference>
<dbReference type="InterPro" id="IPR036397">
    <property type="entry name" value="RNaseH_sf"/>
</dbReference>
<accession>A0A379DGE1</accession>
<evidence type="ECO:0000259" key="1">
    <source>
        <dbReference type="SMART" id="SM00479"/>
    </source>
</evidence>
<gene>
    <name evidence="2" type="ORF">NCTC13100_00553</name>
</gene>
<dbReference type="Gene3D" id="3.30.420.10">
    <property type="entry name" value="Ribonuclease H-like superfamily/Ribonuclease H"/>
    <property type="match status" value="1"/>
</dbReference>
<dbReference type="AlphaFoldDB" id="A0A379DGE1"/>
<reference evidence="2 3" key="1">
    <citation type="submission" date="2018-06" db="EMBL/GenBank/DDBJ databases">
        <authorList>
            <consortium name="Pathogen Informatics"/>
            <person name="Doyle S."/>
        </authorList>
    </citation>
    <scope>NUCLEOTIDE SEQUENCE [LARGE SCALE GENOMIC DNA]</scope>
    <source>
        <strain evidence="2 3">NCTC13100</strain>
    </source>
</reference>
<sequence>MIYFFLSLVALLSIVLFMRKQHKKDESFLSPNLRITMGQVDADSSMLFKPASGKSKSSIPFYLAIDTETACEVNKECYRQGTIPEELPVVQLAFGVLNKHGELLSEQSFILKRDCEVSKAATARHGIDSCMLAEGIEPTVAYRELEKQLNACQCVIAHNLLFHRNVLMADMQQYGISTDILASKPGFCTMLEGRRAIRSGAYPSLRALFSILYFGRPDTQVLFTDKSLRDIRLAAACLRKLLPS</sequence>
<dbReference type="SMART" id="SM00479">
    <property type="entry name" value="EXOIII"/>
    <property type="match status" value="1"/>
</dbReference>
<dbReference type="InterPro" id="IPR012337">
    <property type="entry name" value="RNaseH-like_sf"/>
</dbReference>
<evidence type="ECO:0000313" key="3">
    <source>
        <dbReference type="Proteomes" id="UP000254263"/>
    </source>
</evidence>
<feature type="domain" description="Exonuclease" evidence="1">
    <location>
        <begin position="61"/>
        <end position="244"/>
    </location>
</feature>
<dbReference type="Proteomes" id="UP000254263">
    <property type="component" value="Unassembled WGS sequence"/>
</dbReference>
<dbReference type="SUPFAM" id="SSF53098">
    <property type="entry name" value="Ribonuclease H-like"/>
    <property type="match status" value="1"/>
</dbReference>
<evidence type="ECO:0000313" key="2">
    <source>
        <dbReference type="EMBL" id="SUB77429.1"/>
    </source>
</evidence>
<dbReference type="InterPro" id="IPR013520">
    <property type="entry name" value="Ribonucl_H"/>
</dbReference>